<proteinExistence type="predicted"/>
<protein>
    <submittedName>
        <fullName evidence="2">Uncharacterized protein</fullName>
    </submittedName>
</protein>
<sequence>MKAKTSHESPPPLGARARCIPQGFGHVGRALRFTSRQLSPAEHACASPGKTPSATFTLYLRAAEAEVQGLQGSWECFDGFQGTMQALTWVGSCINFEFHSDEDNEGRENEVSGSCRIVFAEANNHDLNLTFRTAPDASQSKEGHLELFVGSLGQGQPCYWQRGNQDRHGLPPLVLVLTMDTFFGSGPSPPPAGIPEGLPSLEEAARADSTG</sequence>
<evidence type="ECO:0000313" key="2">
    <source>
        <dbReference type="EMBL" id="CAJ1393808.1"/>
    </source>
</evidence>
<evidence type="ECO:0000256" key="1">
    <source>
        <dbReference type="SAM" id="MobiDB-lite"/>
    </source>
</evidence>
<gene>
    <name evidence="2" type="ORF">EVOR1521_LOCUS18590</name>
</gene>
<evidence type="ECO:0000313" key="3">
    <source>
        <dbReference type="Proteomes" id="UP001178507"/>
    </source>
</evidence>
<name>A0AA36IVT4_9DINO</name>
<dbReference type="AlphaFoldDB" id="A0AA36IVT4"/>
<organism evidence="2 3">
    <name type="scientific">Effrenium voratum</name>
    <dbReference type="NCBI Taxonomy" id="2562239"/>
    <lineage>
        <taxon>Eukaryota</taxon>
        <taxon>Sar</taxon>
        <taxon>Alveolata</taxon>
        <taxon>Dinophyceae</taxon>
        <taxon>Suessiales</taxon>
        <taxon>Symbiodiniaceae</taxon>
        <taxon>Effrenium</taxon>
    </lineage>
</organism>
<comment type="caution">
    <text evidence="2">The sequence shown here is derived from an EMBL/GenBank/DDBJ whole genome shotgun (WGS) entry which is preliminary data.</text>
</comment>
<feature type="region of interest" description="Disordered" evidence="1">
    <location>
        <begin position="186"/>
        <end position="211"/>
    </location>
</feature>
<accession>A0AA36IVT4</accession>
<dbReference type="Proteomes" id="UP001178507">
    <property type="component" value="Unassembled WGS sequence"/>
</dbReference>
<keyword evidence="3" id="KW-1185">Reference proteome</keyword>
<reference evidence="2" key="1">
    <citation type="submission" date="2023-08" db="EMBL/GenBank/DDBJ databases">
        <authorList>
            <person name="Chen Y."/>
            <person name="Shah S."/>
            <person name="Dougan E. K."/>
            <person name="Thang M."/>
            <person name="Chan C."/>
        </authorList>
    </citation>
    <scope>NUCLEOTIDE SEQUENCE</scope>
</reference>
<dbReference type="EMBL" id="CAUJNA010002657">
    <property type="protein sequence ID" value="CAJ1393808.1"/>
    <property type="molecule type" value="Genomic_DNA"/>
</dbReference>